<comment type="caution">
    <text evidence="4">The sequence shown here is derived from an EMBL/GenBank/DDBJ whole genome shotgun (WGS) entry which is preliminary data.</text>
</comment>
<evidence type="ECO:0000313" key="4">
    <source>
        <dbReference type="EMBL" id="KAJ4368372.1"/>
    </source>
</evidence>
<accession>A0A9W9CLD9</accession>
<name>A0A9W9CLD9_9PLEO</name>
<dbReference type="Proteomes" id="UP001140560">
    <property type="component" value="Unassembled WGS sequence"/>
</dbReference>
<gene>
    <name evidence="4" type="primary">ERG26_3</name>
    <name evidence="4" type="ORF">N0V83_006729</name>
</gene>
<dbReference type="InterPro" id="IPR050177">
    <property type="entry name" value="Lipid_A_modif_metabolic_enz"/>
</dbReference>
<proteinExistence type="inferred from homology"/>
<dbReference type="InterPro" id="IPR002225">
    <property type="entry name" value="3Beta_OHSteriod_DH/Estase"/>
</dbReference>
<dbReference type="EMBL" id="JAPEUY010000011">
    <property type="protein sequence ID" value="KAJ4368372.1"/>
    <property type="molecule type" value="Genomic_DNA"/>
</dbReference>
<dbReference type="OrthoDB" id="10058185at2759"/>
<evidence type="ECO:0000256" key="2">
    <source>
        <dbReference type="ARBA" id="ARBA00023002"/>
    </source>
</evidence>
<dbReference type="EC" id="1.1.1.170" evidence="4"/>
<dbReference type="Pfam" id="PF01073">
    <property type="entry name" value="3Beta_HSD"/>
    <property type="match status" value="1"/>
</dbReference>
<protein>
    <submittedName>
        <fullName evidence="4">Erg26, C-3 sterol dehydrogenase</fullName>
        <ecNumber evidence="4">1.1.1.170</ecNumber>
    </submittedName>
</protein>
<dbReference type="PANTHER" id="PTHR43245:SF51">
    <property type="entry name" value="SHORT CHAIN DEHYDROGENASE_REDUCTASE FAMILY 42E, MEMBER 2"/>
    <property type="match status" value="1"/>
</dbReference>
<evidence type="ECO:0000256" key="1">
    <source>
        <dbReference type="ARBA" id="ARBA00009219"/>
    </source>
</evidence>
<dbReference type="SUPFAM" id="SSF51735">
    <property type="entry name" value="NAD(P)-binding Rossmann-fold domains"/>
    <property type="match status" value="1"/>
</dbReference>
<comment type="similarity">
    <text evidence="1">Belongs to the 3-beta-HSD family.</text>
</comment>
<dbReference type="Gene3D" id="3.40.50.720">
    <property type="entry name" value="NAD(P)-binding Rossmann-like Domain"/>
    <property type="match status" value="1"/>
</dbReference>
<dbReference type="GO" id="GO:0000252">
    <property type="term" value="F:3-beta-hydroxysteroid dehydrogenase [NAD(P)+]/C4-decarboxylase activity"/>
    <property type="evidence" value="ECO:0007669"/>
    <property type="project" value="UniProtKB-EC"/>
</dbReference>
<feature type="domain" description="3-beta hydroxysteroid dehydrogenase/isomerase" evidence="3">
    <location>
        <begin position="12"/>
        <end position="268"/>
    </location>
</feature>
<dbReference type="AlphaFoldDB" id="A0A9W9CLD9"/>
<dbReference type="GO" id="GO:0006694">
    <property type="term" value="P:steroid biosynthetic process"/>
    <property type="evidence" value="ECO:0007669"/>
    <property type="project" value="InterPro"/>
</dbReference>
<keyword evidence="5" id="KW-1185">Reference proteome</keyword>
<organism evidence="4 5">
    <name type="scientific">Neocucurbitaria cava</name>
    <dbReference type="NCBI Taxonomy" id="798079"/>
    <lineage>
        <taxon>Eukaryota</taxon>
        <taxon>Fungi</taxon>
        <taxon>Dikarya</taxon>
        <taxon>Ascomycota</taxon>
        <taxon>Pezizomycotina</taxon>
        <taxon>Dothideomycetes</taxon>
        <taxon>Pleosporomycetidae</taxon>
        <taxon>Pleosporales</taxon>
        <taxon>Pleosporineae</taxon>
        <taxon>Cucurbitariaceae</taxon>
        <taxon>Neocucurbitaria</taxon>
    </lineage>
</organism>
<dbReference type="InterPro" id="IPR036291">
    <property type="entry name" value="NAD(P)-bd_dom_sf"/>
</dbReference>
<evidence type="ECO:0000313" key="5">
    <source>
        <dbReference type="Proteomes" id="UP001140560"/>
    </source>
</evidence>
<evidence type="ECO:0000259" key="3">
    <source>
        <dbReference type="Pfam" id="PF01073"/>
    </source>
</evidence>
<keyword evidence="2 4" id="KW-0560">Oxidoreductase</keyword>
<reference evidence="4" key="1">
    <citation type="submission" date="2022-10" db="EMBL/GenBank/DDBJ databases">
        <title>Tapping the CABI collections for fungal endophytes: first genome assemblies for Collariella, Neodidymelliopsis, Ascochyta clinopodiicola, Didymella pomorum, Didymosphaeria variabile, Neocosmospora piperis and Neocucurbitaria cava.</title>
        <authorList>
            <person name="Hill R."/>
        </authorList>
    </citation>
    <scope>NUCLEOTIDE SEQUENCE</scope>
    <source>
        <strain evidence="4">IMI 356814</strain>
    </source>
</reference>
<sequence>MENAPSNLGTVLVFGGGGFLGAVAVEKLLETKCWTSIVVASRNPKQHLPNVSYRKVDICDEKSVQALIDDVKPRLVIHLVSPHYNAEPKLLYDCNVKGTANFIKACQESPHVNALLYTSSNRVISNRPPAILTEDQITLFTESSNTHAYCKTKAIADRMVLDANGPSLKTAILRVPIVYGGRDQHMEIVMDFLDNGQQKIQLGDNKAFFEIVGVDNAAHAHVLASKALLAAPASPEKNIAGHAFSITDGNPMHWYDFARKVWAEAGDKTKLEDVKVVPFWLLSFVAVSWEWTLWLCTFGMMRATEFNWYNINTLKEGNCVLDISKGERMLGYSPIVSTEEGIRRATKRALSERKKA</sequence>
<dbReference type="PANTHER" id="PTHR43245">
    <property type="entry name" value="BIFUNCTIONAL POLYMYXIN RESISTANCE PROTEIN ARNA"/>
    <property type="match status" value="1"/>
</dbReference>